<dbReference type="PANTHER" id="PTHR21180">
    <property type="entry name" value="ENDONUCLEASE/EXONUCLEASE/PHOSPHATASE FAMILY DOMAIN-CONTAINING PROTEIN 1"/>
    <property type="match status" value="1"/>
</dbReference>
<dbReference type="SUPFAM" id="SSF47781">
    <property type="entry name" value="RuvA domain 2-like"/>
    <property type="match status" value="1"/>
</dbReference>
<keyword evidence="2" id="KW-1133">Transmembrane helix</keyword>
<keyword evidence="5" id="KW-1185">Reference proteome</keyword>
<dbReference type="SMART" id="SM00278">
    <property type="entry name" value="HhH1"/>
    <property type="match status" value="2"/>
</dbReference>
<dbReference type="InterPro" id="IPR051675">
    <property type="entry name" value="Endo/Exo/Phosphatase_dom_1"/>
</dbReference>
<feature type="region of interest" description="Disordered" evidence="1">
    <location>
        <begin position="48"/>
        <end position="79"/>
    </location>
</feature>
<dbReference type="InterPro" id="IPR010994">
    <property type="entry name" value="RuvA_2-like"/>
</dbReference>
<dbReference type="InterPro" id="IPR003583">
    <property type="entry name" value="Hlx-hairpin-Hlx_DNA-bd_motif"/>
</dbReference>
<dbReference type="PANTHER" id="PTHR21180:SF32">
    <property type="entry name" value="ENDONUCLEASE_EXONUCLEASE_PHOSPHATASE FAMILY DOMAIN-CONTAINING PROTEIN 1"/>
    <property type="match status" value="1"/>
</dbReference>
<dbReference type="GO" id="GO:0003677">
    <property type="term" value="F:DNA binding"/>
    <property type="evidence" value="ECO:0007669"/>
    <property type="project" value="InterPro"/>
</dbReference>
<name>A0A8J3B4F8_9BACI</name>
<dbReference type="GO" id="GO:0006281">
    <property type="term" value="P:DNA repair"/>
    <property type="evidence" value="ECO:0007669"/>
    <property type="project" value="InterPro"/>
</dbReference>
<evidence type="ECO:0000313" key="4">
    <source>
        <dbReference type="EMBL" id="GGJ94982.1"/>
    </source>
</evidence>
<dbReference type="Gene3D" id="1.10.150.310">
    <property type="entry name" value="Tex RuvX-like domain-like"/>
    <property type="match status" value="1"/>
</dbReference>
<dbReference type="AlphaFoldDB" id="A0A8J3B4F8"/>
<reference evidence="4" key="1">
    <citation type="journal article" date="2014" name="Int. J. Syst. Evol. Microbiol.">
        <title>Complete genome sequence of Corynebacterium casei LMG S-19264T (=DSM 44701T), isolated from a smear-ripened cheese.</title>
        <authorList>
            <consortium name="US DOE Joint Genome Institute (JGI-PGF)"/>
            <person name="Walter F."/>
            <person name="Albersmeier A."/>
            <person name="Kalinowski J."/>
            <person name="Ruckert C."/>
        </authorList>
    </citation>
    <scope>NUCLEOTIDE SEQUENCE</scope>
    <source>
        <strain evidence="4">JCM 14719</strain>
    </source>
</reference>
<gene>
    <name evidence="4" type="ORF">GCM10007043_05960</name>
</gene>
<evidence type="ECO:0000313" key="5">
    <source>
        <dbReference type="Proteomes" id="UP000637720"/>
    </source>
</evidence>
<dbReference type="GO" id="GO:0015628">
    <property type="term" value="P:protein secretion by the type II secretion system"/>
    <property type="evidence" value="ECO:0007669"/>
    <property type="project" value="TreeGrafter"/>
</dbReference>
<feature type="transmembrane region" description="Helical" evidence="2">
    <location>
        <begin position="15"/>
        <end position="35"/>
    </location>
</feature>
<sequence length="223" mass="23342">MREWLAEWTTRERRLAAAVAVLAVAVLSLFAYILWGERSETTWMADPPMAGGAAPTLPESGGPQGGQVHQEEAARPNEGVKTVTVDVKGAVNRPGVVTLPEGSRVQDAVRAAGGLAPNADVERVNLAAPLADGMAVVIPRRGENLPSVGDPALAGAAQGEKVDLNRATAAELDALPGIGPSKAAAIVKYREEKGPFRTVEDLLDVPGIGPALLEQLRDRVVVR</sequence>
<keyword evidence="2" id="KW-0812">Transmembrane</keyword>
<organism evidence="4 5">
    <name type="scientific">Calditerricola satsumensis</name>
    <dbReference type="NCBI Taxonomy" id="373054"/>
    <lineage>
        <taxon>Bacteria</taxon>
        <taxon>Bacillati</taxon>
        <taxon>Bacillota</taxon>
        <taxon>Bacilli</taxon>
        <taxon>Bacillales</taxon>
        <taxon>Bacillaceae</taxon>
        <taxon>Calditerricola</taxon>
    </lineage>
</organism>
<reference evidence="4" key="2">
    <citation type="submission" date="2020-09" db="EMBL/GenBank/DDBJ databases">
        <authorList>
            <person name="Sun Q."/>
            <person name="Ohkuma M."/>
        </authorList>
    </citation>
    <scope>NUCLEOTIDE SEQUENCE</scope>
    <source>
        <strain evidence="4">JCM 14719</strain>
    </source>
</reference>
<dbReference type="InterPro" id="IPR004509">
    <property type="entry name" value="Competence_ComEA_HhH"/>
</dbReference>
<dbReference type="NCBIfam" id="TIGR00426">
    <property type="entry name" value="competence protein ComEA helix-hairpin-helix repeat region"/>
    <property type="match status" value="1"/>
</dbReference>
<evidence type="ECO:0000256" key="2">
    <source>
        <dbReference type="SAM" id="Phobius"/>
    </source>
</evidence>
<protein>
    <submittedName>
        <fullName evidence="4">Competence protein ComEA</fullName>
    </submittedName>
</protein>
<comment type="caution">
    <text evidence="4">The sequence shown here is derived from an EMBL/GenBank/DDBJ whole genome shotgun (WGS) entry which is preliminary data.</text>
</comment>
<feature type="domain" description="Helix-hairpin-helix DNA-binding motif class 1" evidence="3">
    <location>
        <begin position="170"/>
        <end position="189"/>
    </location>
</feature>
<evidence type="ECO:0000259" key="3">
    <source>
        <dbReference type="SMART" id="SM00278"/>
    </source>
</evidence>
<accession>A0A8J3B4F8</accession>
<dbReference type="GO" id="GO:0015627">
    <property type="term" value="C:type II protein secretion system complex"/>
    <property type="evidence" value="ECO:0007669"/>
    <property type="project" value="TreeGrafter"/>
</dbReference>
<proteinExistence type="predicted"/>
<dbReference type="InterPro" id="IPR019554">
    <property type="entry name" value="Soluble_ligand-bd"/>
</dbReference>
<evidence type="ECO:0000256" key="1">
    <source>
        <dbReference type="SAM" id="MobiDB-lite"/>
    </source>
</evidence>
<dbReference type="Pfam" id="PF12836">
    <property type="entry name" value="HHH_3"/>
    <property type="match status" value="1"/>
</dbReference>
<dbReference type="Gene3D" id="3.10.560.10">
    <property type="entry name" value="Outer membrane lipoprotein wza domain like"/>
    <property type="match status" value="1"/>
</dbReference>
<dbReference type="Pfam" id="PF10531">
    <property type="entry name" value="SLBB"/>
    <property type="match status" value="1"/>
</dbReference>
<feature type="domain" description="Helix-hairpin-helix DNA-binding motif class 1" evidence="3">
    <location>
        <begin position="200"/>
        <end position="219"/>
    </location>
</feature>
<keyword evidence="2" id="KW-0472">Membrane</keyword>
<dbReference type="EMBL" id="BMOF01000007">
    <property type="protein sequence ID" value="GGJ94982.1"/>
    <property type="molecule type" value="Genomic_DNA"/>
</dbReference>
<dbReference type="RefSeq" id="WP_229725635.1">
    <property type="nucleotide sequence ID" value="NZ_BMOF01000007.1"/>
</dbReference>
<dbReference type="Proteomes" id="UP000637720">
    <property type="component" value="Unassembled WGS sequence"/>
</dbReference>